<dbReference type="SMART" id="SM00409">
    <property type="entry name" value="IG"/>
    <property type="match status" value="3"/>
</dbReference>
<evidence type="ECO:0000256" key="2">
    <source>
        <dbReference type="ARBA" id="ARBA00005925"/>
    </source>
</evidence>
<dbReference type="OrthoDB" id="9907246at2759"/>
<dbReference type="InterPro" id="IPR003597">
    <property type="entry name" value="Ig_C1-set"/>
</dbReference>
<feature type="chain" id="PRO_5029779384" evidence="14">
    <location>
        <begin position="18"/>
        <end position="473"/>
    </location>
</feature>
<feature type="non-terminal residue" evidence="16">
    <location>
        <position position="1"/>
    </location>
</feature>
<evidence type="ECO:0000256" key="4">
    <source>
        <dbReference type="ARBA" id="ARBA00022729"/>
    </source>
</evidence>
<dbReference type="InterPro" id="IPR037413">
    <property type="entry name" value="MADCAM1"/>
</dbReference>
<feature type="domain" description="Ig-like" evidence="15">
    <location>
        <begin position="108"/>
        <end position="206"/>
    </location>
</feature>
<dbReference type="Proteomes" id="UP000567872">
    <property type="component" value="Unassembled WGS sequence"/>
</dbReference>
<name>A0A7K9UZM5_ANSSE</name>
<evidence type="ECO:0000256" key="7">
    <source>
        <dbReference type="ARBA" id="ARBA00022989"/>
    </source>
</evidence>
<dbReference type="InterPro" id="IPR003987">
    <property type="entry name" value="ICAM_VCAM_N"/>
</dbReference>
<keyword evidence="8 13" id="KW-0472">Membrane</keyword>
<comment type="caution">
    <text evidence="16">The sequence shown here is derived from an EMBL/GenBank/DDBJ whole genome shotgun (WGS) entry which is preliminary data.</text>
</comment>
<dbReference type="InterPro" id="IPR013783">
    <property type="entry name" value="Ig-like_fold"/>
</dbReference>
<keyword evidence="11" id="KW-0393">Immunoglobulin domain</keyword>
<keyword evidence="9" id="KW-1015">Disulfide bond</keyword>
<feature type="transmembrane region" description="Helical" evidence="13">
    <location>
        <begin position="440"/>
        <end position="463"/>
    </location>
</feature>
<reference evidence="16 17" key="1">
    <citation type="submission" date="2019-09" db="EMBL/GenBank/DDBJ databases">
        <title>Bird 10,000 Genomes (B10K) Project - Family phase.</title>
        <authorList>
            <person name="Zhang G."/>
        </authorList>
    </citation>
    <scope>NUCLEOTIDE SEQUENCE [LARGE SCALE GENOMIC DNA]</scope>
    <source>
        <strain evidence="16">B10K-DU-001-57</strain>
        <tissue evidence="16">Muscle</tissue>
    </source>
</reference>
<evidence type="ECO:0000313" key="16">
    <source>
        <dbReference type="EMBL" id="NXI64931.1"/>
    </source>
</evidence>
<keyword evidence="6" id="KW-0130">Cell adhesion</keyword>
<keyword evidence="3 13" id="KW-0812">Transmembrane</keyword>
<dbReference type="PRINTS" id="PR01472">
    <property type="entry name" value="ICAMVCAM1"/>
</dbReference>
<proteinExistence type="inferred from homology"/>
<evidence type="ECO:0000256" key="12">
    <source>
        <dbReference type="SAM" id="MobiDB-lite"/>
    </source>
</evidence>
<keyword evidence="17" id="KW-1185">Reference proteome</keyword>
<evidence type="ECO:0000256" key="11">
    <source>
        <dbReference type="ARBA" id="ARBA00023319"/>
    </source>
</evidence>
<feature type="region of interest" description="Disordered" evidence="12">
    <location>
        <begin position="214"/>
        <end position="340"/>
    </location>
</feature>
<comment type="similarity">
    <text evidence="2">Belongs to the immunoglobulin superfamily. ICAM family.</text>
</comment>
<evidence type="ECO:0000256" key="6">
    <source>
        <dbReference type="ARBA" id="ARBA00022889"/>
    </source>
</evidence>
<dbReference type="PROSITE" id="PS50835">
    <property type="entry name" value="IG_LIKE"/>
    <property type="match status" value="2"/>
</dbReference>
<dbReference type="SUPFAM" id="SSF48726">
    <property type="entry name" value="Immunoglobulin"/>
    <property type="match status" value="3"/>
</dbReference>
<dbReference type="GO" id="GO:0050901">
    <property type="term" value="P:leukocyte tethering or rolling"/>
    <property type="evidence" value="ECO:0007669"/>
    <property type="project" value="TreeGrafter"/>
</dbReference>
<dbReference type="GO" id="GO:0016020">
    <property type="term" value="C:membrane"/>
    <property type="evidence" value="ECO:0007669"/>
    <property type="project" value="UniProtKB-SubCell"/>
</dbReference>
<dbReference type="GO" id="GO:0007229">
    <property type="term" value="P:integrin-mediated signaling pathway"/>
    <property type="evidence" value="ECO:0007669"/>
    <property type="project" value="InterPro"/>
</dbReference>
<evidence type="ECO:0000259" key="15">
    <source>
        <dbReference type="PROSITE" id="PS50835"/>
    </source>
</evidence>
<evidence type="ECO:0000256" key="8">
    <source>
        <dbReference type="ARBA" id="ARBA00023136"/>
    </source>
</evidence>
<feature type="non-terminal residue" evidence="16">
    <location>
        <position position="473"/>
    </location>
</feature>
<dbReference type="PANTHER" id="PTHR14162">
    <property type="entry name" value="MUCOSAL ADDRESSIN CELL ADHESION MOLECULE-1"/>
    <property type="match status" value="1"/>
</dbReference>
<feature type="compositionally biased region" description="Low complexity" evidence="12">
    <location>
        <begin position="221"/>
        <end position="241"/>
    </location>
</feature>
<feature type="compositionally biased region" description="Low complexity" evidence="12">
    <location>
        <begin position="303"/>
        <end position="316"/>
    </location>
</feature>
<sequence length="473" mass="49892">MDLAPLLLLGLLWGCSGRPTDKLVVVPQEPVVRYGESVQLNCSLPCMGGTVQWKGLDTNLGSIDSFPTHSVLHISRAEVATAGTKICQGTCGEKRYQQTVSLMVYSLPDALQLDADPPALAPGRPASLRCSAQHVYPLTGLELTWYRGDQVLQQGDFDMMETDEELFDIVSMLPVAGEDVAEGVPFRCELTLSIGTEIFTRVASVAVSTGAVMEQPAAVATSTESPRTTTTMTGSPSTSGPVATMALSPGPGVPMRDPTTALTTALQEPETPSEGAAAAETAPLEHPAPRDPMVGSPSTRPATTTVPSSGTTSPTSRGLAEAQGTAANGTSQGSHTAGMGTAPACSLRIWSLPPNGTRGRALRIECRAQCAQNATVRWLRTPVALSQYQEEAAGSGSTLWLDHAEPRHQGHYQCVLLGRHSQVVSLQLVVSDDTFSTDPAIAMGTVISLLGLIVTGVISHCLWKRFKSQYDLS</sequence>
<keyword evidence="4 14" id="KW-0732">Signal</keyword>
<dbReference type="PANTHER" id="PTHR14162:SF1">
    <property type="entry name" value="MUCOSAL ADDRESSIN CELL ADHESION MOLECULE 1"/>
    <property type="match status" value="1"/>
</dbReference>
<dbReference type="Pfam" id="PF07654">
    <property type="entry name" value="C1-set"/>
    <property type="match status" value="1"/>
</dbReference>
<dbReference type="InterPro" id="IPR007110">
    <property type="entry name" value="Ig-like_dom"/>
</dbReference>
<dbReference type="GO" id="GO:0034113">
    <property type="term" value="P:heterotypic cell-cell adhesion"/>
    <property type="evidence" value="ECO:0007669"/>
    <property type="project" value="TreeGrafter"/>
</dbReference>
<dbReference type="AlphaFoldDB" id="A0A7K9UZM5"/>
<dbReference type="Pfam" id="PF03921">
    <property type="entry name" value="ICAM_N"/>
    <property type="match status" value="1"/>
</dbReference>
<dbReference type="Gene3D" id="2.60.40.10">
    <property type="entry name" value="Immunoglobulins"/>
    <property type="match status" value="3"/>
</dbReference>
<dbReference type="InterPro" id="IPR003598">
    <property type="entry name" value="Ig_sub2"/>
</dbReference>
<protein>
    <submittedName>
        <fullName evidence="16">MADCA protein</fullName>
    </submittedName>
</protein>
<dbReference type="InterPro" id="IPR013768">
    <property type="entry name" value="ICAM_N"/>
</dbReference>
<organism evidence="16 17">
    <name type="scientific">Anseranas semipalmata</name>
    <name type="common">Magpie goose</name>
    <name type="synonym">Anas semipalmata</name>
    <dbReference type="NCBI Taxonomy" id="8851"/>
    <lineage>
        <taxon>Eukaryota</taxon>
        <taxon>Metazoa</taxon>
        <taxon>Chordata</taxon>
        <taxon>Craniata</taxon>
        <taxon>Vertebrata</taxon>
        <taxon>Euteleostomi</taxon>
        <taxon>Archelosauria</taxon>
        <taxon>Archosauria</taxon>
        <taxon>Dinosauria</taxon>
        <taxon>Saurischia</taxon>
        <taxon>Theropoda</taxon>
        <taxon>Coelurosauria</taxon>
        <taxon>Aves</taxon>
        <taxon>Neognathae</taxon>
        <taxon>Galloanserae</taxon>
        <taxon>Anseriformes</taxon>
        <taxon>Anseranatidae</taxon>
        <taxon>Anseranas</taxon>
    </lineage>
</organism>
<comment type="subcellular location">
    <subcellularLocation>
        <location evidence="1">Membrane</location>
        <topology evidence="1">Single-pass type I membrane protein</topology>
    </subcellularLocation>
</comment>
<gene>
    <name evidence="16" type="primary">Madcam1</name>
    <name evidence="16" type="ORF">ANSSEM_R14374</name>
</gene>
<dbReference type="SMART" id="SM00408">
    <property type="entry name" value="IGc2"/>
    <property type="match status" value="2"/>
</dbReference>
<evidence type="ECO:0000313" key="17">
    <source>
        <dbReference type="Proteomes" id="UP000567872"/>
    </source>
</evidence>
<evidence type="ECO:0000256" key="3">
    <source>
        <dbReference type="ARBA" id="ARBA00022692"/>
    </source>
</evidence>
<dbReference type="GO" id="GO:0098640">
    <property type="term" value="F:integrin binding involved in cell-matrix adhesion"/>
    <property type="evidence" value="ECO:0007669"/>
    <property type="project" value="InterPro"/>
</dbReference>
<feature type="signal peptide" evidence="14">
    <location>
        <begin position="1"/>
        <end position="17"/>
    </location>
</feature>
<evidence type="ECO:0000256" key="1">
    <source>
        <dbReference type="ARBA" id="ARBA00004479"/>
    </source>
</evidence>
<evidence type="ECO:0000256" key="13">
    <source>
        <dbReference type="SAM" id="Phobius"/>
    </source>
</evidence>
<feature type="compositionally biased region" description="Polar residues" evidence="12">
    <location>
        <begin position="325"/>
        <end position="335"/>
    </location>
</feature>
<accession>A0A7K9UZM5</accession>
<evidence type="ECO:0000256" key="5">
    <source>
        <dbReference type="ARBA" id="ARBA00022737"/>
    </source>
</evidence>
<dbReference type="CDD" id="cd00096">
    <property type="entry name" value="Ig"/>
    <property type="match status" value="1"/>
</dbReference>
<evidence type="ECO:0000256" key="9">
    <source>
        <dbReference type="ARBA" id="ARBA00023157"/>
    </source>
</evidence>
<evidence type="ECO:0000256" key="14">
    <source>
        <dbReference type="SAM" id="SignalP"/>
    </source>
</evidence>
<evidence type="ECO:0000256" key="10">
    <source>
        <dbReference type="ARBA" id="ARBA00023180"/>
    </source>
</evidence>
<dbReference type="EMBL" id="VXAA01002146">
    <property type="protein sequence ID" value="NXI64931.1"/>
    <property type="molecule type" value="Genomic_DNA"/>
</dbReference>
<dbReference type="InterPro" id="IPR003599">
    <property type="entry name" value="Ig_sub"/>
</dbReference>
<keyword evidence="7 13" id="KW-1133">Transmembrane helix</keyword>
<dbReference type="GO" id="GO:2000403">
    <property type="term" value="P:positive regulation of lymphocyte migration"/>
    <property type="evidence" value="ECO:0007669"/>
    <property type="project" value="InterPro"/>
</dbReference>
<feature type="domain" description="Ig-like" evidence="15">
    <location>
        <begin position="343"/>
        <end position="425"/>
    </location>
</feature>
<keyword evidence="5" id="KW-0677">Repeat</keyword>
<dbReference type="InterPro" id="IPR036179">
    <property type="entry name" value="Ig-like_dom_sf"/>
</dbReference>
<keyword evidence="10" id="KW-0325">Glycoprotein</keyword>